<accession>A0A0G0Q7G4</accession>
<dbReference type="Proteomes" id="UP000034799">
    <property type="component" value="Unassembled WGS sequence"/>
</dbReference>
<evidence type="ECO:0000313" key="2">
    <source>
        <dbReference type="EMBL" id="KKR06385.1"/>
    </source>
</evidence>
<protein>
    <submittedName>
        <fullName evidence="2">Transcriptional regulator, TrmB</fullName>
    </submittedName>
</protein>
<name>A0A0G0Q7G4_9BACT</name>
<evidence type="ECO:0000313" key="3">
    <source>
        <dbReference type="Proteomes" id="UP000034799"/>
    </source>
</evidence>
<dbReference type="InterPro" id="IPR036390">
    <property type="entry name" value="WH_DNA-bd_sf"/>
</dbReference>
<proteinExistence type="predicted"/>
<dbReference type="InterPro" id="IPR036388">
    <property type="entry name" value="WH-like_DNA-bd_sf"/>
</dbReference>
<sequence>MELTYRTLERFGLNEKEIQVYLACLKQDITSPYQLSKITKIPRTTIYDILLNLSLKGLVQLEQSDGFTKQQTKVKANNPSVLRKILQDKRNYLVDLELDVVDILPSLKQDFHKEKANVNFKFYPGVEGLRKLYRDRSFDLIEAERYTWDLLMPMDMIGHEEINRIVDAQNEAYKLRKYPSKEIVSLNDWTKHVLSYQYGRNPLYIENREIRYIENPVFNLSVELNIVGNVIRIACANGEENWGLSMNSISLSSTLKSIFLLEWDRGTPVTKELVESWGPNEMIEYEKRRDK</sequence>
<dbReference type="SUPFAM" id="SSF46785">
    <property type="entry name" value="Winged helix' DNA-binding domain"/>
    <property type="match status" value="1"/>
</dbReference>
<reference evidence="2 3" key="1">
    <citation type="journal article" date="2015" name="Nature">
        <title>rRNA introns, odd ribosomes, and small enigmatic genomes across a large radiation of phyla.</title>
        <authorList>
            <person name="Brown C.T."/>
            <person name="Hug L.A."/>
            <person name="Thomas B.C."/>
            <person name="Sharon I."/>
            <person name="Castelle C.J."/>
            <person name="Singh A."/>
            <person name="Wilkins M.J."/>
            <person name="Williams K.H."/>
            <person name="Banfield J.F."/>
        </authorList>
    </citation>
    <scope>NUCLEOTIDE SEQUENCE [LARGE SCALE GENOMIC DNA]</scope>
</reference>
<dbReference type="STRING" id="1619100.UT34_C0001G0425"/>
<gene>
    <name evidence="2" type="ORF">UT34_C0001G0425</name>
</gene>
<feature type="domain" description="Transcription regulator TrmB N-terminal" evidence="1">
    <location>
        <begin position="8"/>
        <end position="75"/>
    </location>
</feature>
<dbReference type="InterPro" id="IPR051797">
    <property type="entry name" value="TrmB-like"/>
</dbReference>
<dbReference type="PANTHER" id="PTHR34293">
    <property type="entry name" value="HTH-TYPE TRANSCRIPTIONAL REGULATOR TRMBL2"/>
    <property type="match status" value="1"/>
</dbReference>
<dbReference type="Gene3D" id="1.10.10.10">
    <property type="entry name" value="Winged helix-like DNA-binding domain superfamily/Winged helix DNA-binding domain"/>
    <property type="match status" value="1"/>
</dbReference>
<dbReference type="InterPro" id="IPR002831">
    <property type="entry name" value="Tscrpt_reg_TrmB_N"/>
</dbReference>
<evidence type="ECO:0000259" key="1">
    <source>
        <dbReference type="Pfam" id="PF01978"/>
    </source>
</evidence>
<organism evidence="2 3">
    <name type="scientific">candidate division WS6 bacterium GW2011_GWF2_39_15</name>
    <dbReference type="NCBI Taxonomy" id="1619100"/>
    <lineage>
        <taxon>Bacteria</taxon>
        <taxon>Candidatus Dojkabacteria</taxon>
    </lineage>
</organism>
<dbReference type="PANTHER" id="PTHR34293:SF1">
    <property type="entry name" value="HTH-TYPE TRANSCRIPTIONAL REGULATOR TRMBL2"/>
    <property type="match status" value="1"/>
</dbReference>
<comment type="caution">
    <text evidence="2">The sequence shown here is derived from an EMBL/GenBank/DDBJ whole genome shotgun (WGS) entry which is preliminary data.</text>
</comment>
<dbReference type="Pfam" id="PF01978">
    <property type="entry name" value="TrmB"/>
    <property type="match status" value="1"/>
</dbReference>
<dbReference type="EMBL" id="LBWK01000001">
    <property type="protein sequence ID" value="KKR06385.1"/>
    <property type="molecule type" value="Genomic_DNA"/>
</dbReference>
<dbReference type="AlphaFoldDB" id="A0A0G0Q7G4"/>